<sequence>MDVHDTGYDDDGVGAAPSVARLLLELRANTSVDVKPAGRSIQIRPQGARNIAVNIHPGGVDIAVARNQADEVAGTIYGATVIDPDDPVPFVSVDASLIDANYDAILAAAVQAVELRKSGPPKTPRTAATRTAAAPKAAKAAKATTRSTRPAPRPDQPICPRCKQYELLASGECPSGYC</sequence>
<dbReference type="EMBL" id="BOMH01000037">
    <property type="protein sequence ID" value="GID67077.1"/>
    <property type="molecule type" value="Genomic_DNA"/>
</dbReference>
<gene>
    <name evidence="2" type="ORF">Acy02nite_49580</name>
</gene>
<feature type="region of interest" description="Disordered" evidence="1">
    <location>
        <begin position="117"/>
        <end position="157"/>
    </location>
</feature>
<reference evidence="2" key="1">
    <citation type="submission" date="2021-01" db="EMBL/GenBank/DDBJ databases">
        <title>Whole genome shotgun sequence of Actinoplanes cyaneus NBRC 14990.</title>
        <authorList>
            <person name="Komaki H."/>
            <person name="Tamura T."/>
        </authorList>
    </citation>
    <scope>NUCLEOTIDE SEQUENCE</scope>
    <source>
        <strain evidence="2">NBRC 14990</strain>
    </source>
</reference>
<dbReference type="AlphaFoldDB" id="A0A919IKT0"/>
<proteinExistence type="predicted"/>
<organism evidence="2 3">
    <name type="scientific">Actinoplanes cyaneus</name>
    <dbReference type="NCBI Taxonomy" id="52696"/>
    <lineage>
        <taxon>Bacteria</taxon>
        <taxon>Bacillati</taxon>
        <taxon>Actinomycetota</taxon>
        <taxon>Actinomycetes</taxon>
        <taxon>Micromonosporales</taxon>
        <taxon>Micromonosporaceae</taxon>
        <taxon>Actinoplanes</taxon>
    </lineage>
</organism>
<evidence type="ECO:0000256" key="1">
    <source>
        <dbReference type="SAM" id="MobiDB-lite"/>
    </source>
</evidence>
<comment type="caution">
    <text evidence="2">The sequence shown here is derived from an EMBL/GenBank/DDBJ whole genome shotgun (WGS) entry which is preliminary data.</text>
</comment>
<keyword evidence="3" id="KW-1185">Reference proteome</keyword>
<name>A0A919IKT0_9ACTN</name>
<dbReference type="RefSeq" id="WP_203744412.1">
    <property type="nucleotide sequence ID" value="NZ_BAAAUC010000004.1"/>
</dbReference>
<evidence type="ECO:0000313" key="3">
    <source>
        <dbReference type="Proteomes" id="UP000619479"/>
    </source>
</evidence>
<accession>A0A919IKT0</accession>
<feature type="compositionally biased region" description="Low complexity" evidence="1">
    <location>
        <begin position="124"/>
        <end position="150"/>
    </location>
</feature>
<protein>
    <submittedName>
        <fullName evidence="2">Uncharacterized protein</fullName>
    </submittedName>
</protein>
<evidence type="ECO:0000313" key="2">
    <source>
        <dbReference type="EMBL" id="GID67077.1"/>
    </source>
</evidence>
<dbReference type="Proteomes" id="UP000619479">
    <property type="component" value="Unassembled WGS sequence"/>
</dbReference>